<dbReference type="AlphaFoldDB" id="A0A0E0LQB0"/>
<feature type="compositionally biased region" description="Polar residues" evidence="7">
    <location>
        <begin position="90"/>
        <end position="105"/>
    </location>
</feature>
<dbReference type="Pfam" id="PF04844">
    <property type="entry name" value="Ovate"/>
    <property type="match status" value="1"/>
</dbReference>
<keyword evidence="3 6" id="KW-0805">Transcription regulation</keyword>
<dbReference type="PANTHER" id="PTHR33057">
    <property type="entry name" value="TRANSCRIPTION REPRESSOR OFP7-RELATED"/>
    <property type="match status" value="1"/>
</dbReference>
<dbReference type="Proteomes" id="UP000026962">
    <property type="component" value="Chromosome 8"/>
</dbReference>
<dbReference type="NCBIfam" id="TIGR01568">
    <property type="entry name" value="A_thal_3678"/>
    <property type="match status" value="1"/>
</dbReference>
<dbReference type="STRING" id="4537.A0A0E0LQB0"/>
<accession>A0A0E0LQB0</accession>
<dbReference type="eggNOG" id="ENOG502RFQ4">
    <property type="taxonomic scope" value="Eukaryota"/>
</dbReference>
<dbReference type="HOGENOM" id="CLU_066339_0_0_1"/>
<dbReference type="InterPro" id="IPR038933">
    <property type="entry name" value="Ovate"/>
</dbReference>
<evidence type="ECO:0000256" key="3">
    <source>
        <dbReference type="ARBA" id="ARBA00023015"/>
    </source>
</evidence>
<dbReference type="PROSITE" id="PS51754">
    <property type="entry name" value="OVATE"/>
    <property type="match status" value="1"/>
</dbReference>
<dbReference type="GO" id="GO:0005634">
    <property type="term" value="C:nucleus"/>
    <property type="evidence" value="ECO:0007669"/>
    <property type="project" value="UniProtKB-SubCell"/>
</dbReference>
<feature type="region of interest" description="Disordered" evidence="7">
    <location>
        <begin position="90"/>
        <end position="109"/>
    </location>
</feature>
<dbReference type="GO" id="GO:0045892">
    <property type="term" value="P:negative regulation of DNA-templated transcription"/>
    <property type="evidence" value="ECO:0007669"/>
    <property type="project" value="UniProtKB-UniRule"/>
</dbReference>
<dbReference type="OMA" id="ANCYSAS"/>
<keyword evidence="4 6" id="KW-0804">Transcription</keyword>
<evidence type="ECO:0000313" key="10">
    <source>
        <dbReference type="Proteomes" id="UP000026962"/>
    </source>
</evidence>
<dbReference type="Gramene" id="OPUNC08G00220.1">
    <property type="protein sequence ID" value="OPUNC08G00220.1"/>
    <property type="gene ID" value="OPUNC08G00220"/>
</dbReference>
<dbReference type="PANTHER" id="PTHR33057:SF89">
    <property type="entry name" value="TRANSCRIPTION REPRESSOR"/>
    <property type="match status" value="1"/>
</dbReference>
<dbReference type="InterPro" id="IPR006458">
    <property type="entry name" value="Ovate_C"/>
</dbReference>
<organism evidence="9">
    <name type="scientific">Oryza punctata</name>
    <name type="common">Red rice</name>
    <dbReference type="NCBI Taxonomy" id="4537"/>
    <lineage>
        <taxon>Eukaryota</taxon>
        <taxon>Viridiplantae</taxon>
        <taxon>Streptophyta</taxon>
        <taxon>Embryophyta</taxon>
        <taxon>Tracheophyta</taxon>
        <taxon>Spermatophyta</taxon>
        <taxon>Magnoliopsida</taxon>
        <taxon>Liliopsida</taxon>
        <taxon>Poales</taxon>
        <taxon>Poaceae</taxon>
        <taxon>BOP clade</taxon>
        <taxon>Oryzoideae</taxon>
        <taxon>Oryzeae</taxon>
        <taxon>Oryzinae</taxon>
        <taxon>Oryza</taxon>
    </lineage>
</organism>
<feature type="domain" description="OVATE" evidence="8">
    <location>
        <begin position="161"/>
        <end position="224"/>
    </location>
</feature>
<keyword evidence="5 6" id="KW-0539">Nucleus</keyword>
<evidence type="ECO:0000256" key="2">
    <source>
        <dbReference type="ARBA" id="ARBA00022491"/>
    </source>
</evidence>
<comment type="subcellular location">
    <subcellularLocation>
        <location evidence="1 6">Nucleus</location>
    </subcellularLocation>
</comment>
<evidence type="ECO:0000256" key="5">
    <source>
        <dbReference type="ARBA" id="ARBA00023242"/>
    </source>
</evidence>
<reference evidence="9" key="2">
    <citation type="submission" date="2018-05" db="EMBL/GenBank/DDBJ databases">
        <title>OpunRS2 (Oryza punctata Reference Sequence Version 2).</title>
        <authorList>
            <person name="Zhang J."/>
            <person name="Kudrna D."/>
            <person name="Lee S."/>
            <person name="Talag J."/>
            <person name="Welchert J."/>
            <person name="Wing R.A."/>
        </authorList>
    </citation>
    <scope>NUCLEOTIDE SEQUENCE [LARGE SCALE GENOMIC DNA]</scope>
</reference>
<evidence type="ECO:0000256" key="7">
    <source>
        <dbReference type="SAM" id="MobiDB-lite"/>
    </source>
</evidence>
<proteinExistence type="predicted"/>
<evidence type="ECO:0000256" key="1">
    <source>
        <dbReference type="ARBA" id="ARBA00004123"/>
    </source>
</evidence>
<evidence type="ECO:0000259" key="8">
    <source>
        <dbReference type="PROSITE" id="PS51754"/>
    </source>
</evidence>
<dbReference type="EnsemblPlants" id="OPUNC08G00220.1">
    <property type="protein sequence ID" value="OPUNC08G00220.1"/>
    <property type="gene ID" value="OPUNC08G00220"/>
</dbReference>
<feature type="region of interest" description="Disordered" evidence="7">
    <location>
        <begin position="18"/>
        <end position="41"/>
    </location>
</feature>
<sequence>MVNKKKTKLGISSLLFSSSSRDKSTTSVLPYSSSSCSNMSSSSSAVAWQWPSCKQPRTLSFRQQQTMMKTMNSAYSADFSTNSFASRDSHSLSSTCRSRTPSDASASADAVTRALRSDRLFFDPDASPAADSSSSAVLKLNKTKAKKKKKKVDVLGGATAMSIESSNPYRDFRESMEAMVTSGGGRKVLDDWRWLEEMLGWYLRANVKSTHGLIVGAFVDLLISAAASPSPSPASSSSSPAAAKYSSCCSDCSSSSIKEQEHQLHHHIINNS</sequence>
<reference evidence="9" key="1">
    <citation type="submission" date="2015-04" db="UniProtKB">
        <authorList>
            <consortium name="EnsemblPlants"/>
        </authorList>
    </citation>
    <scope>IDENTIFICATION</scope>
</reference>
<evidence type="ECO:0000256" key="4">
    <source>
        <dbReference type="ARBA" id="ARBA00023163"/>
    </source>
</evidence>
<keyword evidence="10" id="KW-1185">Reference proteome</keyword>
<evidence type="ECO:0000313" key="9">
    <source>
        <dbReference type="EnsemblPlants" id="OPUNC08G00220.1"/>
    </source>
</evidence>
<name>A0A0E0LQB0_ORYPU</name>
<protein>
    <recommendedName>
        <fullName evidence="6">Transcription repressor</fullName>
    </recommendedName>
    <alternativeName>
        <fullName evidence="6">Ovate family protein</fullName>
    </alternativeName>
</protein>
<comment type="function">
    <text evidence="6">Transcriptional repressor that regulates multiple aspects of plant growth and development.</text>
</comment>
<evidence type="ECO:0000256" key="6">
    <source>
        <dbReference type="RuleBase" id="RU367028"/>
    </source>
</evidence>
<keyword evidence="2 6" id="KW-0678">Repressor</keyword>